<reference evidence="5" key="1">
    <citation type="submission" date="2017-11" db="EMBL/GenBank/DDBJ databases">
        <title>Complete Genome Sequence of Kyrpidia sp. Strain EA-1, a thermophilic, hydrogen-oxidizing Bacterium, isolated from the Azores.</title>
        <authorList>
            <person name="Reiner J.E."/>
            <person name="Lapp C.J."/>
            <person name="Bunk B."/>
            <person name="Gescher J."/>
        </authorList>
    </citation>
    <scope>NUCLEOTIDE SEQUENCE [LARGE SCALE GENOMIC DNA]</scope>
    <source>
        <strain evidence="5">EA-1</strain>
    </source>
</reference>
<feature type="transmembrane region" description="Helical" evidence="3">
    <location>
        <begin position="7"/>
        <end position="26"/>
    </location>
</feature>
<dbReference type="AlphaFoldDB" id="A0A2K8N5X5"/>
<organism evidence="4 5">
    <name type="scientific">Kyrpidia spormannii</name>
    <dbReference type="NCBI Taxonomy" id="2055160"/>
    <lineage>
        <taxon>Bacteria</taxon>
        <taxon>Bacillati</taxon>
        <taxon>Bacillota</taxon>
        <taxon>Bacilli</taxon>
        <taxon>Bacillales</taxon>
        <taxon>Alicyclobacillaceae</taxon>
        <taxon>Kyrpidia</taxon>
    </lineage>
</organism>
<evidence type="ECO:0000256" key="3">
    <source>
        <dbReference type="SAM" id="Phobius"/>
    </source>
</evidence>
<dbReference type="InterPro" id="IPR010119">
    <property type="entry name" value="Gluconeogen_factor"/>
</dbReference>
<dbReference type="OrthoDB" id="9783842at2"/>
<keyword evidence="1 2" id="KW-0963">Cytoplasm</keyword>
<dbReference type="RefSeq" id="WP_100666815.1">
    <property type="nucleotide sequence ID" value="NZ_CP024955.1"/>
</dbReference>
<dbReference type="Pfam" id="PF01933">
    <property type="entry name" value="CofD"/>
    <property type="match status" value="1"/>
</dbReference>
<dbReference type="InterPro" id="IPR002882">
    <property type="entry name" value="CofD"/>
</dbReference>
<dbReference type="HAMAP" id="MF_00973">
    <property type="entry name" value="Gluconeogen_factor"/>
    <property type="match status" value="1"/>
</dbReference>
<comment type="similarity">
    <text evidence="2">Belongs to the gluconeogenesis factor family.</text>
</comment>
<comment type="function">
    <text evidence="2">Required for morphogenesis under gluconeogenic growth conditions.</text>
</comment>
<dbReference type="PANTHER" id="PTHR30135:SF3">
    <property type="entry name" value="GLUCONEOGENESIS FACTOR-RELATED"/>
    <property type="match status" value="1"/>
</dbReference>
<dbReference type="InterPro" id="IPR038136">
    <property type="entry name" value="CofD-like_dom_sf"/>
</dbReference>
<protein>
    <recommendedName>
        <fullName evidence="2">Gluconeogenesis factor</fullName>
    </recommendedName>
</protein>
<sequence length="394" mass="43426">MWMGKTWWAWGWGVAAFGLGFVLAAGRELGPAGVERAVFGWSALVFGVLVLILGAWWEKRRNWRERLAPLHRPRVVVIGGGTGQSVLLRGLKMHEVELTAVVTVADDGGSSGRLRSAFGMPPPGDIRNCLVALADTEPLMEQLWQHRFQGDDDGLAGHSFGNLFIAAMADVTGDFETAVREASRVLAVRGRVLPAARRAVVLKARLEDGREITGESRIPAAGGRIVRVAIAPADAEAPEEVVEAIEKADVVVLGPGSLYTSIIPNLLVPEVARAIRRSRAWKVYVCNVMTQPGETDGFTASDHVKAIYDHIGFPFFDFAVVHTAPIPEEALRRYRNEGAHPVAADVSALERMGVRVITGDFLRLDRYAWHDAEKVSRRIVQLARRARRSWRRRR</sequence>
<keyword evidence="5" id="KW-1185">Reference proteome</keyword>
<keyword evidence="3" id="KW-1133">Transmembrane helix</keyword>
<dbReference type="SUPFAM" id="SSF142338">
    <property type="entry name" value="CofD-like"/>
    <property type="match status" value="1"/>
</dbReference>
<proteinExistence type="inferred from homology"/>
<evidence type="ECO:0000256" key="1">
    <source>
        <dbReference type="ARBA" id="ARBA00022490"/>
    </source>
</evidence>
<accession>A0A2K8N5X5</accession>
<dbReference type="EMBL" id="CP024955">
    <property type="protein sequence ID" value="ATY83980.1"/>
    <property type="molecule type" value="Genomic_DNA"/>
</dbReference>
<gene>
    <name evidence="4" type="ORF">CVV65_02565</name>
</gene>
<dbReference type="PANTHER" id="PTHR30135">
    <property type="entry name" value="UNCHARACTERIZED PROTEIN YVCK-RELATED"/>
    <property type="match status" value="1"/>
</dbReference>
<feature type="transmembrane region" description="Helical" evidence="3">
    <location>
        <begin position="38"/>
        <end position="57"/>
    </location>
</feature>
<keyword evidence="3" id="KW-0812">Transmembrane</keyword>
<dbReference type="Proteomes" id="UP000231932">
    <property type="component" value="Chromosome"/>
</dbReference>
<dbReference type="GO" id="GO:0005737">
    <property type="term" value="C:cytoplasm"/>
    <property type="evidence" value="ECO:0007669"/>
    <property type="project" value="UniProtKB-SubCell"/>
</dbReference>
<keyword evidence="3" id="KW-0472">Membrane</keyword>
<comment type="subcellular location">
    <subcellularLocation>
        <location evidence="2">Cytoplasm</location>
    </subcellularLocation>
</comment>
<dbReference type="Gene3D" id="3.40.50.10680">
    <property type="entry name" value="CofD-like domains"/>
    <property type="match status" value="1"/>
</dbReference>
<name>A0A2K8N5X5_9BACL</name>
<evidence type="ECO:0000256" key="2">
    <source>
        <dbReference type="HAMAP-Rule" id="MF_00973"/>
    </source>
</evidence>
<dbReference type="NCBIfam" id="TIGR01826">
    <property type="entry name" value="CofD_related"/>
    <property type="match status" value="1"/>
</dbReference>
<dbReference type="CDD" id="cd07187">
    <property type="entry name" value="YvcK_like"/>
    <property type="match status" value="1"/>
</dbReference>
<evidence type="ECO:0000313" key="4">
    <source>
        <dbReference type="EMBL" id="ATY83980.1"/>
    </source>
</evidence>
<evidence type="ECO:0000313" key="5">
    <source>
        <dbReference type="Proteomes" id="UP000231932"/>
    </source>
</evidence>
<dbReference type="GO" id="GO:0008360">
    <property type="term" value="P:regulation of cell shape"/>
    <property type="evidence" value="ECO:0007669"/>
    <property type="project" value="UniProtKB-UniRule"/>
</dbReference>
<dbReference type="KEGG" id="kyr:CVV65_02565"/>
<dbReference type="GO" id="GO:0043743">
    <property type="term" value="F:LPPG:FO 2-phospho-L-lactate transferase activity"/>
    <property type="evidence" value="ECO:0007669"/>
    <property type="project" value="InterPro"/>
</dbReference>